<dbReference type="AlphaFoldDB" id="A0A5C6AAT6"/>
<dbReference type="GO" id="GO:0016740">
    <property type="term" value="F:transferase activity"/>
    <property type="evidence" value="ECO:0007669"/>
    <property type="project" value="UniProtKB-KW"/>
</dbReference>
<reference evidence="1 2" key="1">
    <citation type="submission" date="2019-02" db="EMBL/GenBank/DDBJ databases">
        <title>Deep-cultivation of Planctomycetes and their phenomic and genomic characterization uncovers novel biology.</title>
        <authorList>
            <person name="Wiegand S."/>
            <person name="Jogler M."/>
            <person name="Boedeker C."/>
            <person name="Pinto D."/>
            <person name="Vollmers J."/>
            <person name="Rivas-Marin E."/>
            <person name="Kohn T."/>
            <person name="Peeters S.H."/>
            <person name="Heuer A."/>
            <person name="Rast P."/>
            <person name="Oberbeckmann S."/>
            <person name="Bunk B."/>
            <person name="Jeske O."/>
            <person name="Meyerdierks A."/>
            <person name="Storesund J.E."/>
            <person name="Kallscheuer N."/>
            <person name="Luecker S."/>
            <person name="Lage O.M."/>
            <person name="Pohl T."/>
            <person name="Merkel B.J."/>
            <person name="Hornburger P."/>
            <person name="Mueller R.-W."/>
            <person name="Bruemmer F."/>
            <person name="Labrenz M."/>
            <person name="Spormann A.M."/>
            <person name="Op Den Camp H."/>
            <person name="Overmann J."/>
            <person name="Amann R."/>
            <person name="Jetten M.S.M."/>
            <person name="Mascher T."/>
            <person name="Medema M.H."/>
            <person name="Devos D.P."/>
            <person name="Kaster A.-K."/>
            <person name="Ovreas L."/>
            <person name="Rohde M."/>
            <person name="Galperin M.Y."/>
            <person name="Jogler C."/>
        </authorList>
    </citation>
    <scope>NUCLEOTIDE SEQUENCE [LARGE SCALE GENOMIC DNA]</scope>
    <source>
        <strain evidence="1 2">Pla100</strain>
    </source>
</reference>
<sequence length="258" mass="29213">MTSTTSIDYDKMMQHVRTHPFPLVFATISGAHLYGFPSPDSDFDLRGAHLLPLETVVGLDEGKQTVEKEGIYDGLEIDLVTHDAAKFFSLMLRRNGYVLEQIFSPLVVFTTPEYDELKSIAAECITRHHAHHYLGFAATQWKLFSKESPPRVKPLLYVYRVLLTGIHLMRTGEVEANLITLNETAKLSYLDDLIAQKQTGPEKGTLATSDLEFYTREYERLTNELELAHEQSSLPEMPSARAALNDLLVRLRLARTMS</sequence>
<evidence type="ECO:0000313" key="1">
    <source>
        <dbReference type="EMBL" id="TWT97152.1"/>
    </source>
</evidence>
<comment type="caution">
    <text evidence="1">The sequence shown here is derived from an EMBL/GenBank/DDBJ whole genome shotgun (WGS) entry which is preliminary data.</text>
</comment>
<dbReference type="PANTHER" id="PTHR34817">
    <property type="entry name" value="NUCLEOTIDYLTRANSFERASE"/>
    <property type="match status" value="1"/>
</dbReference>
<accession>A0A5C6AAT6</accession>
<evidence type="ECO:0000313" key="2">
    <source>
        <dbReference type="Proteomes" id="UP000316213"/>
    </source>
</evidence>
<name>A0A5C6AAT6_9BACT</name>
<dbReference type="EMBL" id="SJPM01000004">
    <property type="protein sequence ID" value="TWT97152.1"/>
    <property type="molecule type" value="Genomic_DNA"/>
</dbReference>
<dbReference type="RefSeq" id="WP_146577801.1">
    <property type="nucleotide sequence ID" value="NZ_SJPM01000004.1"/>
</dbReference>
<protein>
    <submittedName>
        <fullName evidence="1">Putative nucleotidyltransferase</fullName>
    </submittedName>
</protein>
<gene>
    <name evidence="1" type="ORF">Pla100_23010</name>
</gene>
<organism evidence="1 2">
    <name type="scientific">Neorhodopirellula pilleata</name>
    <dbReference type="NCBI Taxonomy" id="2714738"/>
    <lineage>
        <taxon>Bacteria</taxon>
        <taxon>Pseudomonadati</taxon>
        <taxon>Planctomycetota</taxon>
        <taxon>Planctomycetia</taxon>
        <taxon>Pirellulales</taxon>
        <taxon>Pirellulaceae</taxon>
        <taxon>Neorhodopirellula</taxon>
    </lineage>
</organism>
<keyword evidence="1" id="KW-0808">Transferase</keyword>
<dbReference type="OrthoDB" id="9796845at2"/>
<proteinExistence type="predicted"/>
<dbReference type="Proteomes" id="UP000316213">
    <property type="component" value="Unassembled WGS sequence"/>
</dbReference>
<dbReference type="Pfam" id="PF10127">
    <property type="entry name" value="RlaP"/>
    <property type="match status" value="1"/>
</dbReference>
<keyword evidence="2" id="KW-1185">Reference proteome</keyword>
<dbReference type="InterPro" id="IPR018775">
    <property type="entry name" value="RlaP"/>
</dbReference>
<dbReference type="PANTHER" id="PTHR34817:SF1">
    <property type="entry name" value="NUCLEOTIDYLTRANSFERASE"/>
    <property type="match status" value="1"/>
</dbReference>